<sequence length="345" mass="38147">MSSSTLGNNTQILHHPKCNASTNPIQRKSFPCSPWFSAYHQRPRPSSVAFCLPKPPDTHISPVSIIRSSSSPQSSAPKPPASREEAVLQAKTCIATTLEKPLNNPNPRLTGRFKKLKQPKFRVEIPLIDDSPESLVGLASEVFRDLPIKRKGPPVRILLLWPNPESLRNALESCEEAEVLDLDMSSLTAKDNVTINSADVGIVLGPDSAQLDVLKAVTEQMHPKPVVIFNPRWAFEDEESLGEVRNFVRSFEVIYSFVGLEVRGILSKRKGVIFKSVRDGVVSGERWSVLVEEGEGELKVVSSFQSRPSIGEVENVLYNLMAMNSPITKSAKFLRELVSNVTGKK</sequence>
<comment type="caution">
    <text evidence="1">The sequence shown here is derived from an EMBL/GenBank/DDBJ whole genome shotgun (WGS) entry which is preliminary data.</text>
</comment>
<organism evidence="1 2">
    <name type="scientific">Melastoma candidum</name>
    <dbReference type="NCBI Taxonomy" id="119954"/>
    <lineage>
        <taxon>Eukaryota</taxon>
        <taxon>Viridiplantae</taxon>
        <taxon>Streptophyta</taxon>
        <taxon>Embryophyta</taxon>
        <taxon>Tracheophyta</taxon>
        <taxon>Spermatophyta</taxon>
        <taxon>Magnoliopsida</taxon>
        <taxon>eudicotyledons</taxon>
        <taxon>Gunneridae</taxon>
        <taxon>Pentapetalae</taxon>
        <taxon>rosids</taxon>
        <taxon>malvids</taxon>
        <taxon>Myrtales</taxon>
        <taxon>Melastomataceae</taxon>
        <taxon>Melastomatoideae</taxon>
        <taxon>Melastomateae</taxon>
        <taxon>Melastoma</taxon>
    </lineage>
</organism>
<evidence type="ECO:0000313" key="1">
    <source>
        <dbReference type="EMBL" id="KAI4321910.1"/>
    </source>
</evidence>
<reference evidence="2" key="1">
    <citation type="journal article" date="2023" name="Front. Plant Sci.">
        <title>Chromosomal-level genome assembly of Melastoma candidum provides insights into trichome evolution.</title>
        <authorList>
            <person name="Zhong Y."/>
            <person name="Wu W."/>
            <person name="Sun C."/>
            <person name="Zou P."/>
            <person name="Liu Y."/>
            <person name="Dai S."/>
            <person name="Zhou R."/>
        </authorList>
    </citation>
    <scope>NUCLEOTIDE SEQUENCE [LARGE SCALE GENOMIC DNA]</scope>
</reference>
<dbReference type="Proteomes" id="UP001057402">
    <property type="component" value="Chromosome 10"/>
</dbReference>
<protein>
    <submittedName>
        <fullName evidence="1">Uncharacterized protein</fullName>
    </submittedName>
</protein>
<dbReference type="EMBL" id="CM042889">
    <property type="protein sequence ID" value="KAI4321910.1"/>
    <property type="molecule type" value="Genomic_DNA"/>
</dbReference>
<evidence type="ECO:0000313" key="2">
    <source>
        <dbReference type="Proteomes" id="UP001057402"/>
    </source>
</evidence>
<gene>
    <name evidence="1" type="ORF">MLD38_035237</name>
</gene>
<proteinExistence type="predicted"/>
<name>A0ACB9MCN0_9MYRT</name>
<accession>A0ACB9MCN0</accession>
<keyword evidence="2" id="KW-1185">Reference proteome</keyword>